<evidence type="ECO:0000313" key="2">
    <source>
        <dbReference type="Proteomes" id="UP001187531"/>
    </source>
</evidence>
<evidence type="ECO:0000313" key="1">
    <source>
        <dbReference type="EMBL" id="KAK2712857.1"/>
    </source>
</evidence>
<name>A0AA88L1E2_ARTSF</name>
<proteinExistence type="predicted"/>
<reference evidence="1" key="1">
    <citation type="submission" date="2023-07" db="EMBL/GenBank/DDBJ databases">
        <title>Chromosome-level genome assembly of Artemia franciscana.</title>
        <authorList>
            <person name="Jo E."/>
        </authorList>
    </citation>
    <scope>NUCLEOTIDE SEQUENCE</scope>
    <source>
        <tissue evidence="1">Whole body</tissue>
    </source>
</reference>
<gene>
    <name evidence="1" type="ORF">QYM36_011527</name>
</gene>
<sequence>MHIQQSNFELDGEYVGIPVKKKTLLLLKLKGNTYQHIMTPLRNSDAMKVTSVDFVLVMNEENEKKKISYALV</sequence>
<organism evidence="1 2">
    <name type="scientific">Artemia franciscana</name>
    <name type="common">Brine shrimp</name>
    <name type="synonym">Artemia sanfranciscana</name>
    <dbReference type="NCBI Taxonomy" id="6661"/>
    <lineage>
        <taxon>Eukaryota</taxon>
        <taxon>Metazoa</taxon>
        <taxon>Ecdysozoa</taxon>
        <taxon>Arthropoda</taxon>
        <taxon>Crustacea</taxon>
        <taxon>Branchiopoda</taxon>
        <taxon>Anostraca</taxon>
        <taxon>Artemiidae</taxon>
        <taxon>Artemia</taxon>
    </lineage>
</organism>
<accession>A0AA88L1E2</accession>
<comment type="caution">
    <text evidence="1">The sequence shown here is derived from an EMBL/GenBank/DDBJ whole genome shotgun (WGS) entry which is preliminary data.</text>
</comment>
<dbReference type="Proteomes" id="UP001187531">
    <property type="component" value="Unassembled WGS sequence"/>
</dbReference>
<dbReference type="EMBL" id="JAVRJZ010000015">
    <property type="protein sequence ID" value="KAK2712857.1"/>
    <property type="molecule type" value="Genomic_DNA"/>
</dbReference>
<dbReference type="AlphaFoldDB" id="A0AA88L1E2"/>
<protein>
    <submittedName>
        <fullName evidence="1">Uncharacterized protein</fullName>
    </submittedName>
</protein>
<keyword evidence="2" id="KW-1185">Reference proteome</keyword>